<evidence type="ECO:0000256" key="1">
    <source>
        <dbReference type="ARBA" id="ARBA00007613"/>
    </source>
</evidence>
<keyword evidence="2" id="KW-0812">Transmembrane</keyword>
<organism evidence="4 5">
    <name type="scientific">Nitrosomonas europaea (strain ATCC 19718 / CIP 103999 / KCTC 2705 / NBRC 14298)</name>
    <dbReference type="NCBI Taxonomy" id="228410"/>
    <lineage>
        <taxon>Bacteria</taxon>
        <taxon>Pseudomonadati</taxon>
        <taxon>Pseudomonadota</taxon>
        <taxon>Betaproteobacteria</taxon>
        <taxon>Nitrosomonadales</taxon>
        <taxon>Nitrosomonadaceae</taxon>
        <taxon>Nitrosomonas</taxon>
    </lineage>
</organism>
<gene>
    <name evidence="4" type="ordered locus">NE1080</name>
</gene>
<dbReference type="SUPFAM" id="SSF56954">
    <property type="entry name" value="Outer membrane efflux proteins (OEP)"/>
    <property type="match status" value="1"/>
</dbReference>
<dbReference type="NCBIfam" id="TIGR01845">
    <property type="entry name" value="outer_NodT"/>
    <property type="match status" value="1"/>
</dbReference>
<keyword evidence="2" id="KW-1134">Transmembrane beta strand</keyword>
<feature type="signal peptide" evidence="2">
    <location>
        <begin position="1"/>
        <end position="20"/>
    </location>
</feature>
<dbReference type="GeneID" id="87104265"/>
<dbReference type="OrthoDB" id="9770517at2"/>
<evidence type="ECO:0000256" key="3">
    <source>
        <dbReference type="SAM" id="Coils"/>
    </source>
</evidence>
<dbReference type="Gene3D" id="2.20.200.10">
    <property type="entry name" value="Outer membrane efflux proteins (OEP)"/>
    <property type="match status" value="1"/>
</dbReference>
<comment type="similarity">
    <text evidence="1 2">Belongs to the outer membrane factor (OMF) (TC 1.B.17) family.</text>
</comment>
<dbReference type="InterPro" id="IPR010131">
    <property type="entry name" value="MdtP/NodT-like"/>
</dbReference>
<keyword evidence="2" id="KW-0732">Signal</keyword>
<keyword evidence="2" id="KW-0564">Palmitate</keyword>
<feature type="coiled-coil region" evidence="3">
    <location>
        <begin position="174"/>
        <end position="201"/>
    </location>
</feature>
<dbReference type="HOGENOM" id="CLU_012817_13_1_4"/>
<keyword evidence="5" id="KW-1185">Reference proteome</keyword>
<dbReference type="KEGG" id="neu:NE1080"/>
<keyword evidence="3" id="KW-0175">Coiled coil</keyword>
<dbReference type="eggNOG" id="COG1538">
    <property type="taxonomic scope" value="Bacteria"/>
</dbReference>
<evidence type="ECO:0000313" key="5">
    <source>
        <dbReference type="Proteomes" id="UP000001416"/>
    </source>
</evidence>
<accession>Q82VK2</accession>
<dbReference type="RefSeq" id="WP_011111679.1">
    <property type="nucleotide sequence ID" value="NC_004757.1"/>
</dbReference>
<dbReference type="AlphaFoldDB" id="Q82VK2"/>
<sequence>MNRVVLFLLVWLPAACTSLTAPESNMPSEAINVPAQWRATSDLAAPDVTRDWWRSFGSTELELLIVQAQKQSLNVVAAVARVHQAEAAARIAGAPLLPELSANADFSRRGQYGDNAFHDNTFSGGLAASYEIDFWGKNRARRDAARAILRATEFDHDTVSLTVTAGTAQLWLQTTALRQRIDIAERNLDNASRLLTLVEARRRAGAATLLDVARQRGLVAAQQRFLAALHQQASDTQTALAVLLGLPASTFTVKSSRLDALQVPSISAGLPSDLLVRRPDIASAEAQLAAANASIIAARAAMFPSLQLTASMGVVTPLDGPLYGVAAGLMAPIFNAGRLAAGRDLAVAQHEELLAGYRSIIISAFGNVEVALNAVTGYDLQATAQTQELIQARRAFDLAESRYKAGAETLITLLDVQRTLYAALDNAMQFKLLTLQARVSLYRALGGGWKTVADARPNVL</sequence>
<dbReference type="PANTHER" id="PTHR30203">
    <property type="entry name" value="OUTER MEMBRANE CATION EFFLUX PROTEIN"/>
    <property type="match status" value="1"/>
</dbReference>
<dbReference type="PhylomeDB" id="Q82VK2"/>
<dbReference type="Proteomes" id="UP000001416">
    <property type="component" value="Chromosome"/>
</dbReference>
<feature type="chain" id="PRO_5001442618" evidence="2">
    <location>
        <begin position="21"/>
        <end position="460"/>
    </location>
</feature>
<keyword evidence="2" id="KW-0449">Lipoprotein</keyword>
<dbReference type="GO" id="GO:0005886">
    <property type="term" value="C:plasma membrane"/>
    <property type="evidence" value="ECO:0007669"/>
    <property type="project" value="UniProtKB-SubCell"/>
</dbReference>
<dbReference type="Gene3D" id="1.20.1600.10">
    <property type="entry name" value="Outer membrane efflux proteins (OEP)"/>
    <property type="match status" value="1"/>
</dbReference>
<protein>
    <submittedName>
        <fullName evidence="4">Outer membrane efflux protein</fullName>
    </submittedName>
</protein>
<keyword evidence="2" id="KW-0472">Membrane</keyword>
<evidence type="ECO:0000313" key="4">
    <source>
        <dbReference type="EMBL" id="CAD84991.1"/>
    </source>
</evidence>
<name>Q82VK2_NITEU</name>
<dbReference type="InterPro" id="IPR003423">
    <property type="entry name" value="OMP_efflux"/>
</dbReference>
<dbReference type="STRING" id="228410.NE1080"/>
<dbReference type="PANTHER" id="PTHR30203:SF33">
    <property type="entry name" value="BLR4455 PROTEIN"/>
    <property type="match status" value="1"/>
</dbReference>
<comment type="subcellular location">
    <subcellularLocation>
        <location evidence="2">Cell membrane</location>
        <topology evidence="2">Lipid-anchor</topology>
    </subcellularLocation>
</comment>
<evidence type="ECO:0000256" key="2">
    <source>
        <dbReference type="RuleBase" id="RU362097"/>
    </source>
</evidence>
<reference evidence="4 5" key="1">
    <citation type="journal article" date="2003" name="J. Bacteriol.">
        <title>Complete genome sequence of the ammonia-oxidizing bacterium and obligate chemolithoautotroph Nitrosomonas europaea.</title>
        <authorList>
            <person name="Chain P."/>
            <person name="Lamerdin J."/>
            <person name="Larimer F."/>
            <person name="Regala W."/>
            <person name="Land M."/>
            <person name="Hauser L."/>
            <person name="Hooper A."/>
            <person name="Klotz M."/>
            <person name="Norton J."/>
            <person name="Sayavedra-Soto L."/>
            <person name="Arciero D."/>
            <person name="Hommes N."/>
            <person name="Whittaker M."/>
            <person name="Arp D."/>
        </authorList>
    </citation>
    <scope>NUCLEOTIDE SEQUENCE [LARGE SCALE GENOMIC DNA]</scope>
    <source>
        <strain evidence="5">ATCC 19718 / CIP 103999 / KCTC 2705 / NBRC 14298</strain>
    </source>
</reference>
<proteinExistence type="inferred from homology"/>
<dbReference type="GO" id="GO:0015562">
    <property type="term" value="F:efflux transmembrane transporter activity"/>
    <property type="evidence" value="ECO:0007669"/>
    <property type="project" value="InterPro"/>
</dbReference>
<dbReference type="Pfam" id="PF02321">
    <property type="entry name" value="OEP"/>
    <property type="match status" value="2"/>
</dbReference>
<dbReference type="EMBL" id="AL954747">
    <property type="protein sequence ID" value="CAD84991.1"/>
    <property type="molecule type" value="Genomic_DNA"/>
</dbReference>